<feature type="domain" description="Disease resistance protein At4g27190-like leucine-rich repeats" evidence="7">
    <location>
        <begin position="3629"/>
        <end position="3754"/>
    </location>
</feature>
<keyword evidence="2" id="KW-0547">Nucleotide-binding</keyword>
<keyword evidence="8" id="KW-1185">Reference proteome</keyword>
<dbReference type="PANTHER" id="PTHR33463">
    <property type="entry name" value="NB-ARC DOMAIN-CONTAINING PROTEIN-RELATED"/>
    <property type="match status" value="1"/>
</dbReference>
<feature type="domain" description="Disease resistance protein At4g27190-like leucine-rich repeats" evidence="7">
    <location>
        <begin position="3379"/>
        <end position="3531"/>
    </location>
</feature>
<dbReference type="GO" id="GO:0043531">
    <property type="term" value="F:ADP binding"/>
    <property type="evidence" value="ECO:0007669"/>
    <property type="project" value="InterPro"/>
</dbReference>
<evidence type="ECO:0000313" key="8">
    <source>
        <dbReference type="Proteomes" id="UP000515151"/>
    </source>
</evidence>
<dbReference type="Gene3D" id="1.10.8.430">
    <property type="entry name" value="Helical domain of apoptotic protease-activating factors"/>
    <property type="match status" value="1"/>
</dbReference>
<evidence type="ECO:0000256" key="5">
    <source>
        <dbReference type="SAM" id="Coils"/>
    </source>
</evidence>
<dbReference type="PRINTS" id="PR00364">
    <property type="entry name" value="DISEASERSIST"/>
</dbReference>
<dbReference type="Gene3D" id="3.40.50.300">
    <property type="entry name" value="P-loop containing nucleotide triphosphate hydrolases"/>
    <property type="match status" value="1"/>
</dbReference>
<dbReference type="InterPro" id="IPR027417">
    <property type="entry name" value="P-loop_NTPase"/>
</dbReference>
<dbReference type="Pfam" id="PF13855">
    <property type="entry name" value="LRR_8"/>
    <property type="match status" value="1"/>
</dbReference>
<feature type="domain" description="Disease resistance protein At4g27190-like leucine-rich repeats" evidence="7">
    <location>
        <begin position="3865"/>
        <end position="3991"/>
    </location>
</feature>
<feature type="domain" description="Disease resistance protein At4g27190-like leucine-rich repeats" evidence="7">
    <location>
        <begin position="1672"/>
        <end position="1821"/>
    </location>
</feature>
<sequence length="4182" mass="471761">MATDFLLNLASGVIGYTVGPIARQVGYALLSESYMNDLQDKAHRIGDTEQEIQHNIEEARTTEAGNLVERKVLRWSATAAELKREAEKLIERKKKAAGCCGCVANPMTRYKFGRKAKRTALAIQDHLATDASSFGRITYRPSQQEGITPASSSQSIVHLQSRDSMLQEIMQALADDTVSRIGVHGVGGVGKTTLLSQVEKQARASKEYVEVVAALVSQNPELKKIQGKIHETIERVRIKAQQENDKKNDKEQEPKTMRVVIILDDLWKKLDLEEIGIKEMKDDIKVKLVMTSRYRHVLADEMHCRQVFHLEKLKNEEALKLFANTAGNKLSDPLFKHTAEELAKKCEGLPLLIDALAKVLQNSDSPKDWEDALEQLKNSDSVHKALELSFRHLVDSQVKLLSIISGVDVREGISDEALLRYGVGLGLLAGSTHTMEAARGRMRELLDGLRATSLLLDCGDNCVKVHDVVREAVVSIAARNQYALVLKNKKDLEESDVKLCESKEIFLPYPDIRELPCIWECSELEILVLFAQEDRLLQVPYLFFTIMPKLKVLHFARACFKPLPSSIRHLKNLQTLCLEYCDLEDVRFVRELKNLQVLSFMGSNITQLPKEVGELAALRSLDLSHCSRLEVIEPGSLEGLVQLEELYLEKSFVQWHIKVDEKQCNASISELNKMYRLSNLDILIPDVDMLREDLQFFWKLDKYRVLIGDKWKWSEICKGQRTLMVTLKGNDILSEEWLQLTLRRTEDLHLHGSDGTKRSIHGLCREGFKELKHLHVERSPSTHYLVRSTKCAAESAFIVLESLFLENLSNLEKICHGLPAKGSFERLKIVRVHGCQKLKNLFSLALLRDLRNLEEIEVIDCGMMQEIVVSESTLEDDRKDKVAKGCLARKEKSTKDDKIKLHGLRRIKLEKSRKLTTFFTNTKAGGGNLAKDESRNTVAFFNSQQVLLPCLESLELLHLPKLTGIWQDQHSVEWSKLKYLRIEACRNLLKVVDSSKLIMKLESLESLSIKDCKSIEEVFDFRGVAIGTVNKILPRLHALELEDLPSLRCLWNTTSPEELSGFRNLGSLKVDGCSGLRCLFTAPMVKAMATLKELEVSNCGNMETIVMEDSEDASKRSWFSSSKVLKAAVECPGSLMFGPSSFSSKHVDGDKVEGTTKKAKDTAENIIAFPSLRMLNIHDCYIMKSFVLSCKREQEAPMMAGDDSSDSKSKDDSHAVFFNTKVHLPSLEELSLEDLTCEKIWHDKLPQGSFCKLGDLRIGWFGNLSVVFPSTFIERLKNLKSIDVKFCISLRRLFCCHLSSVVLPSTFIERLKNLASVCVEDCSILRRLFAPVSRDSDEKLKWMSLPELKEVELYFLPRLTHVVGGGSRSHRVLLGFPSLTTVEAGYCHSLMDMFPTATATTLSKLEEVSIQGCDSMEEVIAKEEEEEEEEGEGIYELTFPRLSSLKLHYLKNLICFSSASCSFYFPSLEDLHLKDCHKMEAFISPIAHTETAALFFNEKVKLPKLAKLEIGRIGLKELSLHTQTPPGSLQSFRQPVMFSFPEFHGGPSFAMKRLQRLERLTCLEIYDCQQRNLFTSSQVKCLRHLRRLKIESCDILENVITNGEALATGGIVFPCLTNLKLHDLPELCSFYHERHTSCKESHEQSGRKDEDSLHHQIQPSLFWVEQVSFPSLEKLAISSIGKLKMIWHGQAAPDAFSKLTEIKVERCNKLEHVFESDMLQSFVNLEKLRITDCSSLSVIYDLQGLVVNPGVENAATTAHLKELELNGLRELKHIWNGDPTGIVSFQNLSTVDVTGCGSLAYLFPASLAESLLKLEKLSIRTSSQLEVVVADDEVDKVSDDRKLIFPQLEDLTLEKLQELKSFHSGRHILQFPLLKKLTVEGVGDLVELLASDFGSFSVPSEKGSPALQQPLFLVDKVSFPRLEELSITGMKNLATIWHGQMTEGYYFTKLKEIIVKGCDALVTIFPPNTVHALRKLEKLHVISCPSLRVIYHMQGLTQDRVEYSGQVVVGAQLKELLLQELPKLEHIWNIADPGRILSFHNLDSVKVEKCETLKYVFPPSVAKVLYNLNELWIENNRGLEEIVAAAVEKVEIAAGTSEFVFPRATSLKLSGLLGLKSFCQRRHISKWPSLEELEITSCDRIQNLFCHIDFFQEAAGNSNDVGSPPQQTLFFVDKVSFLCLERLKVSSMNSLTTIWHSQVDADSLSELIEITVEGCDKLVTLFRPGTARLFQNLEVLNIRRCRALEVVYEIEENAGSHLPGLVAVTKLKKLSLTDLANLQHIWRMDPRGILRFQNLSSVSVMGCSSLGYLFHASVAKALVQLVELEVKDSSLEVIVAEDKGVPPASTLEFVFPRATKLELSDLPQLKSFYPGKYISRWPSLRELMIFKSNKVEIFAFDSKKSRAITRTGNQAEQPLFLVDKGTFSIGETLHMQHNDNMKQIIWSGRNHPKLTCFSSGVHFHFTNLTALKVENCRSLKNILNPNMVSELPWLATLEIRDCAMLEAVIVGEKKARRRNIRLGKLRYITLESLPKLVSFCPRGCLFECPSLKGMTLKNCPEMRTFTSPHLKEKALNAMGENSKESYSSSGDIDIRREPFFSEKVSFPQLEKLRISGMKNLRTIWRGQITRDCFSELQNITVEGCDSLVTIFPPCMVCALWKLERLNLKSCSSLEVIYDMQGLAQDDMEYSDHVIVGTQLKKLCLSGLPKLENIWKIADPGRVLSFHNLDSVKVEKCDSLRYLFPPSVARVLYNLDDLVIEDNIGLEGIVVAAVDEEVETAAGTLEFVFPRATHLRLWGLPGLKSFYQRRHISKWPSLEKLQINHCDSIQNLFSEIDLLQDAPGNGVGFPNSQQTGLFLVDKVSFPQLEELTVSGMKNLGTIWRSRITGDCFSKLKEITVEGCDALVTIFPPNTVRALWKLEKLKLESCSSLEVIYDMQGLTDGSLEYSDHVLVGTQLKKLHLSGLPKLEHIWNTTDSGRILNFNNLYSVEVKKCESLKNLFPPSIAKVIYNISELVIEDNRGLEEIVAAAVDEEVETAIGTPEFVFPRATRLRLCGLPGLKSFCQRGHISKWPRLEKLEIKSCDFIQNLFCRIDFFQDAIGNGNGVVSPPQQILFFVDKVSFPRLEELTISGMKNLGTIWHTRITGDCFNKLREITVEGCDALVTMFPPNMVHELWKLEKMKLESCSSLEVIYDMQRLTEGSIEYSDHVVVGSKLKELHLSNLRKLEHVWSIADSGRILSFHDLDSVEVKKCGSLKYLFPPSVAKVLYSLSKLVIEDNRRLEDIVTATVNEEVETAADTLEFVFPRATHLRLCGLPGLKSFYQRRHISKWPSLEKLQINHCDSIQNLFSEIDLFQDAPGNGVGSPNSQQTGLFLVDKVSFPRLEELTISGMKNLGTIWPNQITGDCFSRLKGITVEGCDALVTIFPPNIVRALWKLEKLKLESCSSLEVIYDIQGLIEANMEYSDHVAAGSKLKELRLNGLRKLEHIWNTADPGRILSFHNLDSVEVEACESLVYLFPPSVAKVLYNLSKLVIEDNRGLEEIVTAAADEAVETAAGTLEFIFPRATHLRLCGLPGLKSFCQRRHISKWPSLKTLQINRCDSIQNLFCEINLFRDAPGNSNGVGSPSHRTLFLVDKVSFLYLESLEISEMNRLVTLFPSGTACSFQNLEVLKIGTCSALEVVYEIEENAGSDLSVTKLKKLSLTDLANLQHIWRRDPRGILSFQNLSSVTVMGCSSLGYLFHASVAKALVQLVELEVRDSSLEVVAAEDKGVPPASVLEFVFPRATKLELSDLPQLKSFYPGKYISRWPSLRELMISKSSKVEIFAFDSKKSQAVTRNGNQAEQPLLLVDKGTFSNVETLHMQHNDNMRQIIWSGRHRPNLTCFSSGVHFHFANLTTLKVENCHSLENILTPNMVSELPWLGTLEIRDCRMLEAVIVGEKKARRRNIRLEKLRYITLESLPKLVSFFPHSCLFECPSLMNMTIKNCPEMRTFLTSPCPKEKLSNPVGERSKRACEDSGDINIPQEPFFCEKVLFPSLQILVLSHMESLSIIWHDLLAEKSFDQLRDVKIDHCKKLMRIFPPKTTLERFRNLEKLRIAYCDSLEGVFDIAGRCHDPVIKMSLRALCLSNLPKLLSMCNADIGGTISFDDLKPVQVIACPKLEISRGIAFTLEESQDLEESLDADYSSD</sequence>
<dbReference type="Pfam" id="PF23247">
    <property type="entry name" value="LRR_RPS2"/>
    <property type="match status" value="16"/>
</dbReference>
<dbReference type="InterPro" id="IPR057135">
    <property type="entry name" value="At4g27190-like_LRR"/>
</dbReference>
<dbReference type="Proteomes" id="UP000515151">
    <property type="component" value="Unplaced"/>
</dbReference>
<feature type="domain" description="Disease resistance protein At4g27190-like leucine-rich repeats" evidence="7">
    <location>
        <begin position="1557"/>
        <end position="1636"/>
    </location>
</feature>
<accession>A0A6P8C258</accession>
<feature type="domain" description="Disease resistance protein At4g27190-like leucine-rich repeats" evidence="7">
    <location>
        <begin position="2181"/>
        <end position="2328"/>
    </location>
</feature>
<organism evidence="8 9">
    <name type="scientific">Punica granatum</name>
    <name type="common">Pomegranate</name>
    <dbReference type="NCBI Taxonomy" id="22663"/>
    <lineage>
        <taxon>Eukaryota</taxon>
        <taxon>Viridiplantae</taxon>
        <taxon>Streptophyta</taxon>
        <taxon>Embryophyta</taxon>
        <taxon>Tracheophyta</taxon>
        <taxon>Spermatophyta</taxon>
        <taxon>Magnoliopsida</taxon>
        <taxon>eudicotyledons</taxon>
        <taxon>Gunneridae</taxon>
        <taxon>Pentapetalae</taxon>
        <taxon>rosids</taxon>
        <taxon>malvids</taxon>
        <taxon>Myrtales</taxon>
        <taxon>Lythraceae</taxon>
        <taxon>Punica</taxon>
    </lineage>
</organism>
<feature type="domain" description="Disease resistance protein At4g27190-like leucine-rich repeats" evidence="7">
    <location>
        <begin position="3121"/>
        <end position="3273"/>
    </location>
</feature>
<dbReference type="GO" id="GO:0005524">
    <property type="term" value="F:ATP binding"/>
    <property type="evidence" value="ECO:0007669"/>
    <property type="project" value="UniProtKB-KW"/>
</dbReference>
<dbReference type="InterPro" id="IPR032675">
    <property type="entry name" value="LRR_dom_sf"/>
</dbReference>
<comment type="similarity">
    <text evidence="1">Belongs to the disease resistance NB-LRR family.</text>
</comment>
<feature type="domain" description="Disease resistance protein At4g27190-like leucine-rich repeats" evidence="7">
    <location>
        <begin position="2863"/>
        <end position="3015"/>
    </location>
</feature>
<evidence type="ECO:0000313" key="9">
    <source>
        <dbReference type="RefSeq" id="XP_031375836.1"/>
    </source>
</evidence>
<reference evidence="8" key="1">
    <citation type="journal article" date="2020" name="Plant Biotechnol. J.">
        <title>The pomegranate (Punica granatum L.) draft genome dissects genetic divergence between soft- and hard-seeded cultivars.</title>
        <authorList>
            <person name="Luo X."/>
            <person name="Li H."/>
            <person name="Wu Z."/>
            <person name="Yao W."/>
            <person name="Zhao P."/>
            <person name="Cao D."/>
            <person name="Yu H."/>
            <person name="Li K."/>
            <person name="Poudel K."/>
            <person name="Zhao D."/>
            <person name="Zhang F."/>
            <person name="Xia X."/>
            <person name="Chen L."/>
            <person name="Wang Q."/>
            <person name="Jing D."/>
            <person name="Cao S."/>
        </authorList>
    </citation>
    <scope>NUCLEOTIDE SEQUENCE [LARGE SCALE GENOMIC DNA]</scope>
    <source>
        <strain evidence="8">cv. Tunisia</strain>
    </source>
</reference>
<feature type="domain" description="Disease resistance protein At4g27190-like leucine-rich repeats" evidence="7">
    <location>
        <begin position="1295"/>
        <end position="1414"/>
    </location>
</feature>
<dbReference type="GeneID" id="116190293"/>
<feature type="domain" description="Disease resistance protein At4g27190-like leucine-rich repeats" evidence="7">
    <location>
        <begin position="1922"/>
        <end position="2075"/>
    </location>
</feature>
<protein>
    <submittedName>
        <fullName evidence="9">Uncharacterized protein LOC116190293 isoform X1</fullName>
    </submittedName>
</protein>
<keyword evidence="4" id="KW-0067">ATP-binding</keyword>
<feature type="domain" description="Disease resistance protein At4g27190-like leucine-rich repeats" evidence="7">
    <location>
        <begin position="952"/>
        <end position="1100"/>
    </location>
</feature>
<dbReference type="InterPro" id="IPR002182">
    <property type="entry name" value="NB-ARC"/>
</dbReference>
<keyword evidence="3" id="KW-0611">Plant defense</keyword>
<feature type="domain" description="NB-ARC" evidence="6">
    <location>
        <begin position="163"/>
        <end position="329"/>
    </location>
</feature>
<dbReference type="RefSeq" id="XP_031375836.1">
    <property type="nucleotide sequence ID" value="XM_031519976.1"/>
</dbReference>
<gene>
    <name evidence="9" type="primary">LOC116190293</name>
</gene>
<evidence type="ECO:0000256" key="3">
    <source>
        <dbReference type="ARBA" id="ARBA00022821"/>
    </source>
</evidence>
<dbReference type="Gene3D" id="3.80.10.10">
    <property type="entry name" value="Ribonuclease Inhibitor"/>
    <property type="match status" value="19"/>
</dbReference>
<reference evidence="9" key="2">
    <citation type="submission" date="2025-08" db="UniProtKB">
        <authorList>
            <consortium name="RefSeq"/>
        </authorList>
    </citation>
    <scope>IDENTIFICATION</scope>
    <source>
        <tissue evidence="9">Leaf</tissue>
    </source>
</reference>
<dbReference type="SUPFAM" id="SSF52058">
    <property type="entry name" value="L domain-like"/>
    <property type="match status" value="7"/>
</dbReference>
<dbReference type="GO" id="GO:0006952">
    <property type="term" value="P:defense response"/>
    <property type="evidence" value="ECO:0007669"/>
    <property type="project" value="UniProtKB-KW"/>
</dbReference>
<proteinExistence type="inferred from homology"/>
<dbReference type="SUPFAM" id="SSF52047">
    <property type="entry name" value="RNI-like"/>
    <property type="match status" value="3"/>
</dbReference>
<feature type="domain" description="Disease resistance protein At4g27190-like leucine-rich repeats" evidence="7">
    <location>
        <begin position="1227"/>
        <end position="1294"/>
    </location>
</feature>
<dbReference type="InterPro" id="IPR001611">
    <property type="entry name" value="Leu-rich_rpt"/>
</dbReference>
<evidence type="ECO:0000259" key="6">
    <source>
        <dbReference type="Pfam" id="PF00931"/>
    </source>
</evidence>
<feature type="domain" description="Disease resistance protein At4g27190-like leucine-rich repeats" evidence="7">
    <location>
        <begin position="2458"/>
        <end position="2564"/>
    </location>
</feature>
<dbReference type="SUPFAM" id="SSF52540">
    <property type="entry name" value="P-loop containing nucleoside triphosphate hydrolases"/>
    <property type="match status" value="1"/>
</dbReference>
<dbReference type="PANTHER" id="PTHR33463:SF203">
    <property type="entry name" value="AAA+ ATPASE DOMAIN-CONTAINING PROTEIN"/>
    <property type="match status" value="1"/>
</dbReference>
<dbReference type="InterPro" id="IPR042197">
    <property type="entry name" value="Apaf_helical"/>
</dbReference>
<dbReference type="OrthoDB" id="1001331at2759"/>
<keyword evidence="5" id="KW-0175">Coiled coil</keyword>
<evidence type="ECO:0000259" key="7">
    <source>
        <dbReference type="Pfam" id="PF23247"/>
    </source>
</evidence>
<dbReference type="Pfam" id="PF00931">
    <property type="entry name" value="NB-ARC"/>
    <property type="match status" value="1"/>
</dbReference>
<feature type="domain" description="Disease resistance protein At4g27190-like leucine-rich repeats" evidence="7">
    <location>
        <begin position="4035"/>
        <end position="4156"/>
    </location>
</feature>
<feature type="domain" description="Disease resistance protein At4g27190-like leucine-rich repeats" evidence="7">
    <location>
        <begin position="2605"/>
        <end position="2757"/>
    </location>
</feature>
<evidence type="ECO:0000256" key="1">
    <source>
        <dbReference type="ARBA" id="ARBA00008894"/>
    </source>
</evidence>
<dbReference type="InterPro" id="IPR050905">
    <property type="entry name" value="Plant_NBS-LRR"/>
</dbReference>
<evidence type="ECO:0000256" key="2">
    <source>
        <dbReference type="ARBA" id="ARBA00022741"/>
    </source>
</evidence>
<feature type="coiled-coil region" evidence="5">
    <location>
        <begin position="72"/>
        <end position="99"/>
    </location>
</feature>
<evidence type="ECO:0000256" key="4">
    <source>
        <dbReference type="ARBA" id="ARBA00022840"/>
    </source>
</evidence>
<feature type="domain" description="Disease resistance protein At4g27190-like leucine-rich repeats" evidence="7">
    <location>
        <begin position="761"/>
        <end position="862"/>
    </location>
</feature>
<name>A0A6P8C258_PUNGR</name>